<protein>
    <recommendedName>
        <fullName evidence="2">MULE transposase domain-containing protein</fullName>
    </recommendedName>
</protein>
<dbReference type="PANTHER" id="PTHR31973:SF187">
    <property type="entry name" value="MUTATOR TRANSPOSASE MUDRA PROTEIN"/>
    <property type="match status" value="1"/>
</dbReference>
<evidence type="ECO:0000256" key="1">
    <source>
        <dbReference type="SAM" id="MobiDB-lite"/>
    </source>
</evidence>
<accession>A0A5C7IKT2</accession>
<dbReference type="AlphaFoldDB" id="A0A5C7IKT2"/>
<dbReference type="Proteomes" id="UP000323000">
    <property type="component" value="Chromosome 2"/>
</dbReference>
<name>A0A5C7IKT2_9ROSI</name>
<dbReference type="OrthoDB" id="1918246at2759"/>
<feature type="domain" description="MULE transposase" evidence="2">
    <location>
        <begin position="383"/>
        <end position="478"/>
    </location>
</feature>
<dbReference type="EMBL" id="VAHF01000002">
    <property type="protein sequence ID" value="TXG69750.1"/>
    <property type="molecule type" value="Genomic_DNA"/>
</dbReference>
<dbReference type="InterPro" id="IPR018289">
    <property type="entry name" value="MULE_transposase_dom"/>
</dbReference>
<feature type="region of interest" description="Disordered" evidence="1">
    <location>
        <begin position="621"/>
        <end position="645"/>
    </location>
</feature>
<evidence type="ECO:0000313" key="3">
    <source>
        <dbReference type="EMBL" id="TXG69750.1"/>
    </source>
</evidence>
<dbReference type="Pfam" id="PF10551">
    <property type="entry name" value="MULE"/>
    <property type="match status" value="1"/>
</dbReference>
<keyword evidence="4" id="KW-1185">Reference proteome</keyword>
<reference evidence="4" key="1">
    <citation type="journal article" date="2019" name="Gigascience">
        <title>De novo genome assembly of the endangered Acer yangbiense, a plant species with extremely small populations endemic to Yunnan Province, China.</title>
        <authorList>
            <person name="Yang J."/>
            <person name="Wariss H.M."/>
            <person name="Tao L."/>
            <person name="Zhang R."/>
            <person name="Yun Q."/>
            <person name="Hollingsworth P."/>
            <person name="Dao Z."/>
            <person name="Luo G."/>
            <person name="Guo H."/>
            <person name="Ma Y."/>
            <person name="Sun W."/>
        </authorList>
    </citation>
    <scope>NUCLEOTIDE SEQUENCE [LARGE SCALE GENOMIC DNA]</scope>
    <source>
        <strain evidence="4">cv. Malutang</strain>
    </source>
</reference>
<comment type="caution">
    <text evidence="3">The sequence shown here is derived from an EMBL/GenBank/DDBJ whole genome shotgun (WGS) entry which is preliminary data.</text>
</comment>
<gene>
    <name evidence="3" type="ORF">EZV62_004685</name>
</gene>
<dbReference type="PANTHER" id="PTHR31973">
    <property type="entry name" value="POLYPROTEIN, PUTATIVE-RELATED"/>
    <property type="match status" value="1"/>
</dbReference>
<evidence type="ECO:0000313" key="4">
    <source>
        <dbReference type="Proteomes" id="UP000323000"/>
    </source>
</evidence>
<organism evidence="3 4">
    <name type="scientific">Acer yangbiense</name>
    <dbReference type="NCBI Taxonomy" id="1000413"/>
    <lineage>
        <taxon>Eukaryota</taxon>
        <taxon>Viridiplantae</taxon>
        <taxon>Streptophyta</taxon>
        <taxon>Embryophyta</taxon>
        <taxon>Tracheophyta</taxon>
        <taxon>Spermatophyta</taxon>
        <taxon>Magnoliopsida</taxon>
        <taxon>eudicotyledons</taxon>
        <taxon>Gunneridae</taxon>
        <taxon>Pentapetalae</taxon>
        <taxon>rosids</taxon>
        <taxon>malvids</taxon>
        <taxon>Sapindales</taxon>
        <taxon>Sapindaceae</taxon>
        <taxon>Hippocastanoideae</taxon>
        <taxon>Acereae</taxon>
        <taxon>Acer</taxon>
    </lineage>
</organism>
<feature type="compositionally biased region" description="Acidic residues" evidence="1">
    <location>
        <begin position="154"/>
        <end position="164"/>
    </location>
</feature>
<sequence length="645" mass="72917">MLPFQIFVKYVDETVDLDIIEPGDCSVISLINNAKKELKGDPIEPWEKWQLAITLSWNGVCHVLTTDEQLMCCFEEFDRRDKPMIEFELILVPNDMEFPVDLLTWKEGFNGENVPPPEENVQHHDDEPVEDAAIEDVTSEPVEHAASEPVEQAASDEIDGSEDDNNYKVIDESEDDSDVSLVEEDHVDFGNLDCCDPNGDESIIILSSDKENGLTRAARYCRDNQWAPNPNGTIAFEDGQIIGNAKMTRAIVKMYAIQEGFALKKVKNDKCSVRGGHSMCPRVAENREATSRWVSSVLKSFIQSNPKVYRAKRIMLENLKSDHAKAYAKIRKYGNVIRVMNPGSDVFIAINPNVVSVNPTFFRFYLSFKACKIGFKNGCRPLIGVDVCHLTGQFGGVLLSATALDGDSGVVPIALCICESETTESWTWFLRLLRESLEWEEGRPICFINDRQKGGLAALGKEWPKASNRYCFRHIIANFIATFKNHNINEKLWHTARVTNRGYFNDAMALIRSEDAKVTDWMMSKPVERLVRHGFDPNIKSDDITNNMSECLNSWIKDKRDKHVLQLLEHFRRRIMVRFYENGRKWKSGMIPLHHMVSTHVGCSSSTNQQCSAANRAQTNECSTSTAPPTHVADVCSQMGSHPKP</sequence>
<proteinExistence type="predicted"/>
<evidence type="ECO:0000259" key="2">
    <source>
        <dbReference type="Pfam" id="PF10551"/>
    </source>
</evidence>
<feature type="region of interest" description="Disordered" evidence="1">
    <location>
        <begin position="140"/>
        <end position="179"/>
    </location>
</feature>